<organism evidence="1">
    <name type="scientific">marine metagenome</name>
    <dbReference type="NCBI Taxonomy" id="408172"/>
    <lineage>
        <taxon>unclassified sequences</taxon>
        <taxon>metagenomes</taxon>
        <taxon>ecological metagenomes</taxon>
    </lineage>
</organism>
<gene>
    <name evidence="1" type="ORF">METZ01_LOCUS77817</name>
</gene>
<dbReference type="EMBL" id="UINC01006016">
    <property type="protein sequence ID" value="SVA24963.1"/>
    <property type="molecule type" value="Genomic_DNA"/>
</dbReference>
<reference evidence="1" key="1">
    <citation type="submission" date="2018-05" db="EMBL/GenBank/DDBJ databases">
        <authorList>
            <person name="Lanie J.A."/>
            <person name="Ng W.-L."/>
            <person name="Kazmierczak K.M."/>
            <person name="Andrzejewski T.M."/>
            <person name="Davidsen T.M."/>
            <person name="Wayne K.J."/>
            <person name="Tettelin H."/>
            <person name="Glass J.I."/>
            <person name="Rusch D."/>
            <person name="Podicherti R."/>
            <person name="Tsui H.-C.T."/>
            <person name="Winkler M.E."/>
        </authorList>
    </citation>
    <scope>NUCLEOTIDE SEQUENCE</scope>
</reference>
<feature type="non-terminal residue" evidence="1">
    <location>
        <position position="222"/>
    </location>
</feature>
<protein>
    <recommendedName>
        <fullName evidence="2">Outer membrane protein beta-barrel domain-containing protein</fullName>
    </recommendedName>
</protein>
<dbReference type="AlphaFoldDB" id="A0A381UE98"/>
<dbReference type="Gene3D" id="2.40.160.20">
    <property type="match status" value="1"/>
</dbReference>
<sequence length="222" mass="25031">MKNFYKLLLIVLFIFGTTSVQAQDENNPWQVSFGMHAVDQEADTATSITEFFDVEDNWNISSPFSMFSVSRYLGDNLSFGVGVSMNSITKYADEFHMDRASEYHTVDAMLKYSLGDVVDWGDWEPFVGIGPGWTWMAGENWMTLNGSVGINYWMNEKWGLTFQADYKENYDAVEDSYLMDEGGSMRWSAGVSVKFGGTDTDGDGIYDKHDDCPTIPGLAEFN</sequence>
<evidence type="ECO:0008006" key="2">
    <source>
        <dbReference type="Google" id="ProtNLM"/>
    </source>
</evidence>
<accession>A0A381UE98</accession>
<proteinExistence type="predicted"/>
<dbReference type="InterPro" id="IPR011250">
    <property type="entry name" value="OMP/PagP_B-barrel"/>
</dbReference>
<evidence type="ECO:0000313" key="1">
    <source>
        <dbReference type="EMBL" id="SVA24963.1"/>
    </source>
</evidence>
<dbReference type="SUPFAM" id="SSF56925">
    <property type="entry name" value="OMPA-like"/>
    <property type="match status" value="1"/>
</dbReference>
<name>A0A381UE98_9ZZZZ</name>